<evidence type="ECO:0000313" key="5">
    <source>
        <dbReference type="EnsemblMetazoa" id="G22012.5:cds"/>
    </source>
</evidence>
<dbReference type="PANTHER" id="PTHR24652">
    <property type="entry name" value="LOW-DENSITY LIPOPROTEIN RECEPTOR CLASS A DOMAIN-CONTAINING PROTEIN 2"/>
    <property type="match status" value="1"/>
</dbReference>
<proteinExistence type="predicted"/>
<keyword evidence="3" id="KW-0472">Membrane</keyword>
<keyword evidence="3" id="KW-1133">Transmembrane helix</keyword>
<dbReference type="SUPFAM" id="SSF57424">
    <property type="entry name" value="LDL receptor-like module"/>
    <property type="match status" value="1"/>
</dbReference>
<dbReference type="PROSITE" id="PS01209">
    <property type="entry name" value="LDLRA_1"/>
    <property type="match status" value="1"/>
</dbReference>
<keyword evidence="4" id="KW-0732">Signal</keyword>
<evidence type="ECO:0000256" key="2">
    <source>
        <dbReference type="PROSITE-ProRule" id="PRU00124"/>
    </source>
</evidence>
<feature type="disulfide bond" evidence="2">
    <location>
        <begin position="166"/>
        <end position="184"/>
    </location>
</feature>
<dbReference type="InterPro" id="IPR002172">
    <property type="entry name" value="LDrepeatLR_classA_rpt"/>
</dbReference>
<evidence type="ECO:0000256" key="3">
    <source>
        <dbReference type="SAM" id="Phobius"/>
    </source>
</evidence>
<evidence type="ECO:0000256" key="4">
    <source>
        <dbReference type="SAM" id="SignalP"/>
    </source>
</evidence>
<dbReference type="AlphaFoldDB" id="A0A8W8K1G7"/>
<dbReference type="EnsemblMetazoa" id="G22012.3">
    <property type="protein sequence ID" value="G22012.3:cds"/>
    <property type="gene ID" value="G22012"/>
</dbReference>
<keyword evidence="3" id="KW-0812">Transmembrane</keyword>
<evidence type="ECO:0008006" key="7">
    <source>
        <dbReference type="Google" id="ProtNLM"/>
    </source>
</evidence>
<evidence type="ECO:0000313" key="6">
    <source>
        <dbReference type="Proteomes" id="UP000005408"/>
    </source>
</evidence>
<dbReference type="EnsemblMetazoa" id="G22012.6">
    <property type="protein sequence ID" value="G22012.6:cds"/>
    <property type="gene ID" value="G22012"/>
</dbReference>
<feature type="chain" id="PRO_5042431211" description="CUB domain-containing protein" evidence="4">
    <location>
        <begin position="22"/>
        <end position="241"/>
    </location>
</feature>
<keyword evidence="1 2" id="KW-1015">Disulfide bond</keyword>
<dbReference type="EnsemblMetazoa" id="G22012.4">
    <property type="protein sequence ID" value="G22012.4:cds"/>
    <property type="gene ID" value="G22012"/>
</dbReference>
<comment type="caution">
    <text evidence="2">Lacks conserved residue(s) required for the propagation of feature annotation.</text>
</comment>
<dbReference type="Pfam" id="PF00057">
    <property type="entry name" value="Ldl_recept_a"/>
    <property type="match status" value="1"/>
</dbReference>
<dbReference type="EnsemblMetazoa" id="G22012.5">
    <property type="protein sequence ID" value="G22012.5:cds"/>
    <property type="gene ID" value="G22012"/>
</dbReference>
<dbReference type="OrthoDB" id="6119891at2759"/>
<dbReference type="EnsemblMetazoa" id="G22012.8">
    <property type="protein sequence ID" value="G22012.8:cds"/>
    <property type="gene ID" value="G22012"/>
</dbReference>
<dbReference type="InterPro" id="IPR036055">
    <property type="entry name" value="LDL_receptor-like_sf"/>
</dbReference>
<dbReference type="InterPro" id="IPR023415">
    <property type="entry name" value="LDLR_class-A_CS"/>
</dbReference>
<accession>A0A8W8K1G7</accession>
<dbReference type="Gene3D" id="4.10.400.10">
    <property type="entry name" value="Low-density Lipoprotein Receptor"/>
    <property type="match status" value="1"/>
</dbReference>
<evidence type="ECO:0000256" key="1">
    <source>
        <dbReference type="ARBA" id="ARBA00023157"/>
    </source>
</evidence>
<dbReference type="PANTHER" id="PTHR24652:SF69">
    <property type="entry name" value="CUB DOMAIN-CONTAINING PROTEIN"/>
    <property type="match status" value="1"/>
</dbReference>
<feature type="disulfide bond" evidence="2">
    <location>
        <begin position="159"/>
        <end position="171"/>
    </location>
</feature>
<dbReference type="PROSITE" id="PS50068">
    <property type="entry name" value="LDLRA_2"/>
    <property type="match status" value="1"/>
</dbReference>
<dbReference type="InterPro" id="IPR042333">
    <property type="entry name" value="LRAD2/Mig-13-like"/>
</dbReference>
<keyword evidence="6" id="KW-1185">Reference proteome</keyword>
<protein>
    <recommendedName>
        <fullName evidence="7">CUB domain-containing protein</fullName>
    </recommendedName>
</protein>
<reference evidence="5" key="1">
    <citation type="submission" date="2022-08" db="UniProtKB">
        <authorList>
            <consortium name="EnsemblMetazoa"/>
        </authorList>
    </citation>
    <scope>IDENTIFICATION</scope>
    <source>
        <strain evidence="5">05x7-T-G4-1.051#20</strain>
    </source>
</reference>
<sequence>MEPNAFLVCFLTVCLFGGIFGESPTVYITKQCGKSVNISEQNFVELSPATRPRITNTTCRLNLAPLTPNSNDSGLVLTIEHIGLSSKTSGACLNNRINIYDGTEKLNKQDICGRYLDQQTFVTNSTAHHMMGIELISRDYQQRDISLKAVVTPYHNGPCYSDEFQCANGRCISVNLICNKHDNCGDHSDELNKLCGLLYLSVAAIVGIILGVLAAIICIPCLFIVFCCKGNRRRRVVYQRI</sequence>
<name>A0A8W8K1G7_MAGGI</name>
<dbReference type="Proteomes" id="UP000005408">
    <property type="component" value="Unassembled WGS sequence"/>
</dbReference>
<dbReference type="CDD" id="cd00112">
    <property type="entry name" value="LDLa"/>
    <property type="match status" value="1"/>
</dbReference>
<organism evidence="5 6">
    <name type="scientific">Magallana gigas</name>
    <name type="common">Pacific oyster</name>
    <name type="synonym">Crassostrea gigas</name>
    <dbReference type="NCBI Taxonomy" id="29159"/>
    <lineage>
        <taxon>Eukaryota</taxon>
        <taxon>Metazoa</taxon>
        <taxon>Spiralia</taxon>
        <taxon>Lophotrochozoa</taxon>
        <taxon>Mollusca</taxon>
        <taxon>Bivalvia</taxon>
        <taxon>Autobranchia</taxon>
        <taxon>Pteriomorphia</taxon>
        <taxon>Ostreida</taxon>
        <taxon>Ostreoidea</taxon>
        <taxon>Ostreidae</taxon>
        <taxon>Magallana</taxon>
    </lineage>
</organism>
<dbReference type="OMA" id="YYLEDHC"/>
<dbReference type="SMART" id="SM00192">
    <property type="entry name" value="LDLa"/>
    <property type="match status" value="1"/>
</dbReference>
<feature type="transmembrane region" description="Helical" evidence="3">
    <location>
        <begin position="197"/>
        <end position="226"/>
    </location>
</feature>
<feature type="signal peptide" evidence="4">
    <location>
        <begin position="1"/>
        <end position="21"/>
    </location>
</feature>